<protein>
    <recommendedName>
        <fullName evidence="2">Secreted protein</fullName>
    </recommendedName>
</protein>
<dbReference type="EMBL" id="GANP01014851">
    <property type="protein sequence ID" value="JAB69617.1"/>
    <property type="molecule type" value="mRNA"/>
</dbReference>
<reference evidence="1" key="1">
    <citation type="journal article" date="2015" name="Sci. Rep.">
        <title>Tissue- and time-dependent transcription in Ixodes ricinus salivary glands and midguts when blood feeding on the vertebrate host.</title>
        <authorList>
            <person name="Kotsyfakis M."/>
            <person name="Schwarz A."/>
            <person name="Erhart J."/>
            <person name="Ribeiro J.M."/>
        </authorList>
    </citation>
    <scope>NUCLEOTIDE SEQUENCE</scope>
    <source>
        <tissue evidence="1">Salivary gland and midgut</tissue>
    </source>
</reference>
<name>V5H5R0_IXORI</name>
<proteinExistence type="evidence at transcript level"/>
<evidence type="ECO:0000313" key="1">
    <source>
        <dbReference type="EMBL" id="JAB69617.1"/>
    </source>
</evidence>
<sequence>MHVALVCLCFCTNRLPTSSIKLRDSKYEGETRITIVFYIDDFVDATEQQVKDLFAQPFIFTTTEDLQSYFVVDDIHLPYWIKYIGTEPGLRAALEGNKNTDYIYLDGAVDALTAHFIDQNPPDIICLVTNYTIHNGDNIRKAYGYSKDHTLCKSVVSMLLAYAPDTAGYAGRMLSEMIRASVNPQEVPNLYH</sequence>
<dbReference type="AlphaFoldDB" id="V5H5R0"/>
<evidence type="ECO:0008006" key="2">
    <source>
        <dbReference type="Google" id="ProtNLM"/>
    </source>
</evidence>
<accession>V5H5R0</accession>
<organism evidence="1">
    <name type="scientific">Ixodes ricinus</name>
    <name type="common">Common tick</name>
    <name type="synonym">Acarus ricinus</name>
    <dbReference type="NCBI Taxonomy" id="34613"/>
    <lineage>
        <taxon>Eukaryota</taxon>
        <taxon>Metazoa</taxon>
        <taxon>Ecdysozoa</taxon>
        <taxon>Arthropoda</taxon>
        <taxon>Chelicerata</taxon>
        <taxon>Arachnida</taxon>
        <taxon>Acari</taxon>
        <taxon>Parasitiformes</taxon>
        <taxon>Ixodida</taxon>
        <taxon>Ixodoidea</taxon>
        <taxon>Ixodidae</taxon>
        <taxon>Ixodinae</taxon>
        <taxon>Ixodes</taxon>
    </lineage>
</organism>